<feature type="compositionally biased region" description="Polar residues" evidence="1">
    <location>
        <begin position="266"/>
        <end position="275"/>
    </location>
</feature>
<feature type="compositionally biased region" description="Low complexity" evidence="1">
    <location>
        <begin position="117"/>
        <end position="137"/>
    </location>
</feature>
<feature type="region of interest" description="Disordered" evidence="1">
    <location>
        <begin position="155"/>
        <end position="202"/>
    </location>
</feature>
<evidence type="ECO:0000256" key="1">
    <source>
        <dbReference type="SAM" id="MobiDB-lite"/>
    </source>
</evidence>
<name>A0A9W6T8K1_CANBO</name>
<feature type="compositionally biased region" description="Low complexity" evidence="1">
    <location>
        <begin position="65"/>
        <end position="79"/>
    </location>
</feature>
<dbReference type="EMBL" id="BSXN01003977">
    <property type="protein sequence ID" value="GME80311.1"/>
    <property type="molecule type" value="Genomic_DNA"/>
</dbReference>
<feature type="compositionally biased region" description="Low complexity" evidence="1">
    <location>
        <begin position="156"/>
        <end position="182"/>
    </location>
</feature>
<comment type="caution">
    <text evidence="2">The sequence shown here is derived from an EMBL/GenBank/DDBJ whole genome shotgun (WGS) entry which is preliminary data.</text>
</comment>
<reference evidence="2" key="1">
    <citation type="submission" date="2023-04" db="EMBL/GenBank/DDBJ databases">
        <title>Candida boidinii NBRC 10035.</title>
        <authorList>
            <person name="Ichikawa N."/>
            <person name="Sato H."/>
            <person name="Tonouchi N."/>
        </authorList>
    </citation>
    <scope>NUCLEOTIDE SEQUENCE</scope>
    <source>
        <strain evidence="2">NBRC 10035</strain>
    </source>
</reference>
<evidence type="ECO:0000313" key="3">
    <source>
        <dbReference type="Proteomes" id="UP001165120"/>
    </source>
</evidence>
<accession>A0A9W6T8K1</accession>
<evidence type="ECO:0000313" key="2">
    <source>
        <dbReference type="EMBL" id="GME80311.1"/>
    </source>
</evidence>
<protein>
    <submittedName>
        <fullName evidence="2">Unnamed protein product</fullName>
    </submittedName>
</protein>
<dbReference type="AlphaFoldDB" id="A0A9W6T8K1"/>
<feature type="compositionally biased region" description="Polar residues" evidence="1">
    <location>
        <begin position="183"/>
        <end position="193"/>
    </location>
</feature>
<sequence length="300" mass="32650">MLPMGYNNNTYGNSVVSLDMINNYGNPKQRNSFISPINEMINSINYSASNLTNLAAPSTPTMSATSPDNNNTSSPTTDTGNYYSSNPALPLLNNGTISDGASSPQLAAQMPMIPVASPPSSAFSPSPVIAPSSVSGSDYSNSQIPFLNQLKRSEYNTNSSSPLTSTPSISVNNIPINSNDDSATSLSNKPNQQHQRKASNNHWTLANELVENSLIEKDKRRSRELLSHKQRQQHQQQPQTIKVEDQRASPPIGTNTNITNNTPNTLHPSNLTNGNNKKKTHKRPPSVVLDNLLKDDNFHL</sequence>
<feature type="region of interest" description="Disordered" evidence="1">
    <location>
        <begin position="222"/>
        <end position="300"/>
    </location>
</feature>
<organism evidence="2 3">
    <name type="scientific">Candida boidinii</name>
    <name type="common">Yeast</name>
    <dbReference type="NCBI Taxonomy" id="5477"/>
    <lineage>
        <taxon>Eukaryota</taxon>
        <taxon>Fungi</taxon>
        <taxon>Dikarya</taxon>
        <taxon>Ascomycota</taxon>
        <taxon>Saccharomycotina</taxon>
        <taxon>Pichiomycetes</taxon>
        <taxon>Pichiales</taxon>
        <taxon>Pichiaceae</taxon>
        <taxon>Ogataea</taxon>
        <taxon>Ogataea/Candida clade</taxon>
    </lineage>
</organism>
<feature type="compositionally biased region" description="Low complexity" evidence="1">
    <location>
        <begin position="250"/>
        <end position="265"/>
    </location>
</feature>
<feature type="region of interest" description="Disordered" evidence="1">
    <location>
        <begin position="57"/>
        <end position="87"/>
    </location>
</feature>
<keyword evidence="3" id="KW-1185">Reference proteome</keyword>
<dbReference type="Proteomes" id="UP001165120">
    <property type="component" value="Unassembled WGS sequence"/>
</dbReference>
<feature type="region of interest" description="Disordered" evidence="1">
    <location>
        <begin position="117"/>
        <end position="140"/>
    </location>
</feature>
<proteinExistence type="predicted"/>
<gene>
    <name evidence="2" type="ORF">Cboi02_000636800</name>
</gene>